<dbReference type="InterPro" id="IPR042100">
    <property type="entry name" value="Bug_dom1"/>
</dbReference>
<dbReference type="RefSeq" id="WP_092963067.1">
    <property type="nucleotide sequence ID" value="NZ_FOSQ01000018.1"/>
</dbReference>
<evidence type="ECO:0000256" key="1">
    <source>
        <dbReference type="ARBA" id="ARBA00006987"/>
    </source>
</evidence>
<dbReference type="PANTHER" id="PTHR42928">
    <property type="entry name" value="TRICARBOXYLATE-BINDING PROTEIN"/>
    <property type="match status" value="1"/>
</dbReference>
<dbReference type="PANTHER" id="PTHR42928:SF5">
    <property type="entry name" value="BLR1237 PROTEIN"/>
    <property type="match status" value="1"/>
</dbReference>
<sequence>MPRLTRRQVLAATPPLMIPALQGPAAQAQPAFPGRPVRLVSGFAPGGATDVLARSMADRLTGLWRQSVVVENRPGAGGNIAAEYVARAAPDGHVLLLGTSAQVQSAGLFSRLPYHPLRDFTPLLLMAGYPVALVVHPALPVRSLADFIALARTRPGEVTLASSGIGNTPHLAALLLAQMAGVEFTVVQYTGAALGQAAVLNGEVNGAFQSMLLAKPAVESGRERALGTTGAARWPEMADVPTIAEQGYPGFEAGSWFGIQGPPGMAPGLVARLHGDLATAFADPALRARLAAAGFGLREAGPAAFAALMEEEFTRWARVLREAGIRPE</sequence>
<keyword evidence="2" id="KW-0675">Receptor</keyword>
<dbReference type="PIRSF" id="PIRSF017082">
    <property type="entry name" value="YflP"/>
    <property type="match status" value="1"/>
</dbReference>
<dbReference type="STRING" id="1123062.SAMN02745775_11858"/>
<dbReference type="Proteomes" id="UP000199473">
    <property type="component" value="Unassembled WGS sequence"/>
</dbReference>
<gene>
    <name evidence="2" type="ORF">SAMN02745775_11858</name>
</gene>
<dbReference type="EMBL" id="FOSQ01000018">
    <property type="protein sequence ID" value="SFL08413.1"/>
    <property type="molecule type" value="Genomic_DNA"/>
</dbReference>
<organism evidence="2 3">
    <name type="scientific">Falsiroseomonas stagni DSM 19981</name>
    <dbReference type="NCBI Taxonomy" id="1123062"/>
    <lineage>
        <taxon>Bacteria</taxon>
        <taxon>Pseudomonadati</taxon>
        <taxon>Pseudomonadota</taxon>
        <taxon>Alphaproteobacteria</taxon>
        <taxon>Acetobacterales</taxon>
        <taxon>Roseomonadaceae</taxon>
        <taxon>Falsiroseomonas</taxon>
    </lineage>
</organism>
<evidence type="ECO:0000313" key="3">
    <source>
        <dbReference type="Proteomes" id="UP000199473"/>
    </source>
</evidence>
<dbReference type="AlphaFoldDB" id="A0A1I4ET87"/>
<dbReference type="OrthoDB" id="9780943at2"/>
<dbReference type="InterPro" id="IPR005064">
    <property type="entry name" value="BUG"/>
</dbReference>
<dbReference type="Gene3D" id="3.40.190.150">
    <property type="entry name" value="Bordetella uptake gene, domain 1"/>
    <property type="match status" value="1"/>
</dbReference>
<comment type="similarity">
    <text evidence="1">Belongs to the UPF0065 (bug) family.</text>
</comment>
<accession>A0A1I4ET87</accession>
<dbReference type="Gene3D" id="3.40.190.10">
    <property type="entry name" value="Periplasmic binding protein-like II"/>
    <property type="match status" value="1"/>
</dbReference>
<keyword evidence="3" id="KW-1185">Reference proteome</keyword>
<proteinExistence type="inferred from homology"/>
<evidence type="ECO:0000313" key="2">
    <source>
        <dbReference type="EMBL" id="SFL08413.1"/>
    </source>
</evidence>
<protein>
    <submittedName>
        <fullName evidence="2">Tripartite-type tricarboxylate transporter, receptor component TctC</fullName>
    </submittedName>
</protein>
<dbReference type="Pfam" id="PF03401">
    <property type="entry name" value="TctC"/>
    <property type="match status" value="1"/>
</dbReference>
<dbReference type="SUPFAM" id="SSF53850">
    <property type="entry name" value="Periplasmic binding protein-like II"/>
    <property type="match status" value="1"/>
</dbReference>
<name>A0A1I4ET87_9PROT</name>
<reference evidence="2 3" key="1">
    <citation type="submission" date="2016-10" db="EMBL/GenBank/DDBJ databases">
        <authorList>
            <person name="de Groot N.N."/>
        </authorList>
    </citation>
    <scope>NUCLEOTIDE SEQUENCE [LARGE SCALE GENOMIC DNA]</scope>
    <source>
        <strain evidence="2 3">DSM 19981</strain>
    </source>
</reference>